<name>A0ABV4NJA8_9GAMM</name>
<feature type="signal peptide" evidence="1">
    <location>
        <begin position="1"/>
        <end position="18"/>
    </location>
</feature>
<evidence type="ECO:0000313" key="2">
    <source>
        <dbReference type="EMBL" id="MFA0789654.1"/>
    </source>
</evidence>
<evidence type="ECO:0000313" key="3">
    <source>
        <dbReference type="Proteomes" id="UP001569414"/>
    </source>
</evidence>
<accession>A0ABV4NJA8</accession>
<keyword evidence="1" id="KW-0732">Signal</keyword>
<proteinExistence type="predicted"/>
<gene>
    <name evidence="2" type="ORF">ACCI51_03785</name>
</gene>
<protein>
    <submittedName>
        <fullName evidence="2">Uncharacterized protein</fullName>
    </submittedName>
</protein>
<dbReference type="RefSeq" id="WP_371842654.1">
    <property type="nucleotide sequence ID" value="NZ_JBGMEL010000003.1"/>
</dbReference>
<keyword evidence="3" id="KW-1185">Reference proteome</keyword>
<comment type="caution">
    <text evidence="2">The sequence shown here is derived from an EMBL/GenBank/DDBJ whole genome shotgun (WGS) entry which is preliminary data.</text>
</comment>
<evidence type="ECO:0000256" key="1">
    <source>
        <dbReference type="SAM" id="SignalP"/>
    </source>
</evidence>
<organism evidence="2 3">
    <name type="scientific">Microbulbifer echini</name>
    <dbReference type="NCBI Taxonomy" id="1529067"/>
    <lineage>
        <taxon>Bacteria</taxon>
        <taxon>Pseudomonadati</taxon>
        <taxon>Pseudomonadota</taxon>
        <taxon>Gammaproteobacteria</taxon>
        <taxon>Cellvibrionales</taxon>
        <taxon>Microbulbiferaceae</taxon>
        <taxon>Microbulbifer</taxon>
    </lineage>
</organism>
<dbReference type="EMBL" id="JBGMEL010000003">
    <property type="protein sequence ID" value="MFA0789654.1"/>
    <property type="molecule type" value="Genomic_DNA"/>
</dbReference>
<reference evidence="2 3" key="1">
    <citation type="submission" date="2024-08" db="EMBL/GenBank/DDBJ databases">
        <authorList>
            <person name="Ishaq N."/>
        </authorList>
    </citation>
    <scope>NUCLEOTIDE SEQUENCE [LARGE SCALE GENOMIC DNA]</scope>
    <source>
        <strain evidence="2 3">JCM 30400</strain>
    </source>
</reference>
<feature type="chain" id="PRO_5045611774" evidence="1">
    <location>
        <begin position="19"/>
        <end position="179"/>
    </location>
</feature>
<dbReference type="Proteomes" id="UP001569414">
    <property type="component" value="Unassembled WGS sequence"/>
</dbReference>
<dbReference type="NCBIfam" id="NF047650">
    <property type="entry name" value="lipo_NMCC_0638"/>
    <property type="match status" value="1"/>
</dbReference>
<sequence length="179" mass="19873">MKYFIVLLITLFTCLSQASQDSAESLALRKSYPIQLYMGACVTSRAQPAQVESQAKEMGFLEAETEVARQYLQGHKGKAWISRNEYGNFGIAAQDRGLCSVFIHQGSPEKLIASMEAWLPPEGSGFSYEKEIISKSGPLKTTAYKIFRGTKLVEQWVITLSSQPNSKLVVIMSYDTSQA</sequence>